<dbReference type="EMBL" id="JBHSXS010000019">
    <property type="protein sequence ID" value="MFC6883487.1"/>
    <property type="molecule type" value="Genomic_DNA"/>
</dbReference>
<sequence>MSVLANLIFAAAAAHDRDYPSTVIYLAVPVLVFGLAGVGALLDRRHAKTEAARKARVASITGDENHPKQESTDA</sequence>
<protein>
    <submittedName>
        <fullName evidence="3">Uncharacterized protein</fullName>
    </submittedName>
</protein>
<keyword evidence="2" id="KW-0812">Transmembrane</keyword>
<dbReference type="Proteomes" id="UP001596380">
    <property type="component" value="Unassembled WGS sequence"/>
</dbReference>
<accession>A0ABW2CNV9</accession>
<keyword evidence="2" id="KW-1133">Transmembrane helix</keyword>
<reference evidence="4" key="1">
    <citation type="journal article" date="2019" name="Int. J. Syst. Evol. Microbiol.">
        <title>The Global Catalogue of Microorganisms (GCM) 10K type strain sequencing project: providing services to taxonomists for standard genome sequencing and annotation.</title>
        <authorList>
            <consortium name="The Broad Institute Genomics Platform"/>
            <consortium name="The Broad Institute Genome Sequencing Center for Infectious Disease"/>
            <person name="Wu L."/>
            <person name="Ma J."/>
        </authorList>
    </citation>
    <scope>NUCLEOTIDE SEQUENCE [LARGE SCALE GENOMIC DNA]</scope>
    <source>
        <strain evidence="4">JCM 3369</strain>
    </source>
</reference>
<feature type="compositionally biased region" description="Basic and acidic residues" evidence="1">
    <location>
        <begin position="63"/>
        <end position="74"/>
    </location>
</feature>
<feature type="region of interest" description="Disordered" evidence="1">
    <location>
        <begin position="53"/>
        <end position="74"/>
    </location>
</feature>
<comment type="caution">
    <text evidence="3">The sequence shown here is derived from an EMBL/GenBank/DDBJ whole genome shotgun (WGS) entry which is preliminary data.</text>
</comment>
<evidence type="ECO:0000313" key="3">
    <source>
        <dbReference type="EMBL" id="MFC6883487.1"/>
    </source>
</evidence>
<name>A0ABW2CNV9_9ACTN</name>
<proteinExistence type="predicted"/>
<keyword evidence="2" id="KW-0472">Membrane</keyword>
<feature type="transmembrane region" description="Helical" evidence="2">
    <location>
        <begin position="24"/>
        <end position="42"/>
    </location>
</feature>
<keyword evidence="4" id="KW-1185">Reference proteome</keyword>
<evidence type="ECO:0000256" key="2">
    <source>
        <dbReference type="SAM" id="Phobius"/>
    </source>
</evidence>
<evidence type="ECO:0000313" key="4">
    <source>
        <dbReference type="Proteomes" id="UP001596380"/>
    </source>
</evidence>
<evidence type="ECO:0000256" key="1">
    <source>
        <dbReference type="SAM" id="MobiDB-lite"/>
    </source>
</evidence>
<dbReference type="RefSeq" id="WP_378050398.1">
    <property type="nucleotide sequence ID" value="NZ_JBHSXE010000002.1"/>
</dbReference>
<gene>
    <name evidence="3" type="ORF">ACFQKB_27265</name>
</gene>
<organism evidence="3 4">
    <name type="scientific">Actinomadura yumaensis</name>
    <dbReference type="NCBI Taxonomy" id="111807"/>
    <lineage>
        <taxon>Bacteria</taxon>
        <taxon>Bacillati</taxon>
        <taxon>Actinomycetota</taxon>
        <taxon>Actinomycetes</taxon>
        <taxon>Streptosporangiales</taxon>
        <taxon>Thermomonosporaceae</taxon>
        <taxon>Actinomadura</taxon>
    </lineage>
</organism>